<feature type="compositionally biased region" description="Basic and acidic residues" evidence="2">
    <location>
        <begin position="677"/>
        <end position="698"/>
    </location>
</feature>
<feature type="compositionally biased region" description="Polar residues" evidence="2">
    <location>
        <begin position="699"/>
        <end position="709"/>
    </location>
</feature>
<gene>
    <name evidence="3" type="ORF">BLNAU_12558</name>
</gene>
<evidence type="ECO:0000313" key="4">
    <source>
        <dbReference type="Proteomes" id="UP001281761"/>
    </source>
</evidence>
<feature type="compositionally biased region" description="Polar residues" evidence="2">
    <location>
        <begin position="724"/>
        <end position="737"/>
    </location>
</feature>
<feature type="region of interest" description="Disordered" evidence="2">
    <location>
        <begin position="375"/>
        <end position="444"/>
    </location>
</feature>
<feature type="compositionally biased region" description="Polar residues" evidence="2">
    <location>
        <begin position="1"/>
        <end position="11"/>
    </location>
</feature>
<feature type="compositionally biased region" description="Basic and acidic residues" evidence="2">
    <location>
        <begin position="12"/>
        <end position="30"/>
    </location>
</feature>
<evidence type="ECO:0000256" key="1">
    <source>
        <dbReference type="SAM" id="Coils"/>
    </source>
</evidence>
<evidence type="ECO:0000256" key="2">
    <source>
        <dbReference type="SAM" id="MobiDB-lite"/>
    </source>
</evidence>
<sequence>MQDFLQNLSQNEKTESNDENETPKSVERQEKLPLIQQTWNFGNSPNSKENTTSIGNEIENVADSNSIILKRVNTEPIRHGGMNLVAASPFFGQTFTEFSPMALETPSFSSVHFVGTDMGSSPSTMGMFFNPPVMTPGGPEYNFCESASAVESERGLEANSPFIQPATQKQPLNEVIPAHLGHGLMFMGPRGFEDTDYRPFGQSGKRCSGGKKGKRGKGKKEGNWAENGIVFPESEGGMMLGGFGMGGSGMGRIFLHPIQFGGETKTRDTLESCTRVVLREFMKEATFSVPWDCGRALAEQCRPRALSFKQLQNTTGMDYRRLYDILGVLCGTGLVRRLGKSEDAQQPYLFSEGAGLIVLDVWRVGGRGDVVWGERKAKEGRRERANDEEEGRGKWGKQGEGGGSEGMAPKEIQPNSVPLTPPSAGMAVVGGSGRPESSQAERSRPLLPRWSFVSPTHSQLSPLPSLARHHSTLSQPHSLTPTQTHTWAEHFFTSPRSPHMVDANHAIFPPTPSIVESQQGTLTPSSMSVLSDEVGGGEVPAQIAGPAENWPMFGRTVTGTGTGKGVGGVGWWRGGRREFEEDGSGSQFGELNWSQSQEGLSDWGSAGGRVGGGDGIRSNGNGMALIGEASEEELVEVSGITKALSTEVAELMTLHLRLQRLEWILEWVKGVDIGSGGREHRKEEKHDERNGEEGEKAQNTKTSSMSMLSSEVGDVLGGEWAGQKNRNSPLSPLSIGNQKDAGARGDVMGDSSEWEFRIRSVEEETALKWMFETIEYLFGVMAGEARWVSGLIVGRFLEEQRLFQDLRLLRERRERWMEREREREKEREAGEREELERAWEMEGDPVMGVTLPMGMDFVGGMGGDDFEQSLLFGGGHEEPSVNVGMGMAGSGVGMGEIVKVKRKEATRSWEGEETGRMGMRELAKPQNVSRRYLPQTGPGLTLPVQRRPSFLTHPPTTQMGGQMGVGVGVKVGMGVGGREGAKEKEETPQAPTQPPIDSRIIDPYAHFLVQHSSIRENVQESPVPAGLNRPMSISGQRGKTIENVGMGLGNGVMGWWGGQRRSEG</sequence>
<name>A0ABQ9XPC3_9EUKA</name>
<dbReference type="Proteomes" id="UP001281761">
    <property type="component" value="Unassembled WGS sequence"/>
</dbReference>
<keyword evidence="4" id="KW-1185">Reference proteome</keyword>
<keyword evidence="1" id="KW-0175">Coiled coil</keyword>
<feature type="region of interest" description="Disordered" evidence="2">
    <location>
        <begin position="596"/>
        <end position="615"/>
    </location>
</feature>
<feature type="region of interest" description="Disordered" evidence="2">
    <location>
        <begin position="976"/>
        <end position="998"/>
    </location>
</feature>
<dbReference type="InterPro" id="IPR036390">
    <property type="entry name" value="WH_DNA-bd_sf"/>
</dbReference>
<feature type="region of interest" description="Disordered" evidence="2">
    <location>
        <begin position="1"/>
        <end position="30"/>
    </location>
</feature>
<protein>
    <recommendedName>
        <fullName evidence="5">E2F/DP family winged-helix DNA-binding domain-containing protein</fullName>
    </recommendedName>
</protein>
<reference evidence="3 4" key="1">
    <citation type="journal article" date="2022" name="bioRxiv">
        <title>Genomics of Preaxostyla Flagellates Illuminates Evolutionary Transitions and the Path Towards Mitochondrial Loss.</title>
        <authorList>
            <person name="Novak L.V.F."/>
            <person name="Treitli S.C."/>
            <person name="Pyrih J."/>
            <person name="Halakuc P."/>
            <person name="Pipaliya S.V."/>
            <person name="Vacek V."/>
            <person name="Brzon O."/>
            <person name="Soukal P."/>
            <person name="Eme L."/>
            <person name="Dacks J.B."/>
            <person name="Karnkowska A."/>
            <person name="Elias M."/>
            <person name="Hampl V."/>
        </authorList>
    </citation>
    <scope>NUCLEOTIDE SEQUENCE [LARGE SCALE GENOMIC DNA]</scope>
    <source>
        <strain evidence="3">NAU3</strain>
        <tissue evidence="3">Gut</tissue>
    </source>
</reference>
<accession>A0ABQ9XPC3</accession>
<feature type="compositionally biased region" description="Basic and acidic residues" evidence="2">
    <location>
        <begin position="375"/>
        <end position="385"/>
    </location>
</feature>
<dbReference type="EMBL" id="JARBJD010000103">
    <property type="protein sequence ID" value="KAK2952452.1"/>
    <property type="molecule type" value="Genomic_DNA"/>
</dbReference>
<evidence type="ECO:0008006" key="5">
    <source>
        <dbReference type="Google" id="ProtNLM"/>
    </source>
</evidence>
<feature type="compositionally biased region" description="Basic residues" evidence="2">
    <location>
        <begin position="208"/>
        <end position="218"/>
    </location>
</feature>
<organism evidence="3 4">
    <name type="scientific">Blattamonas nauphoetae</name>
    <dbReference type="NCBI Taxonomy" id="2049346"/>
    <lineage>
        <taxon>Eukaryota</taxon>
        <taxon>Metamonada</taxon>
        <taxon>Preaxostyla</taxon>
        <taxon>Oxymonadida</taxon>
        <taxon>Blattamonas</taxon>
    </lineage>
</organism>
<feature type="coiled-coil region" evidence="1">
    <location>
        <begin position="806"/>
        <end position="838"/>
    </location>
</feature>
<feature type="compositionally biased region" description="Gly residues" evidence="2">
    <location>
        <begin position="605"/>
        <end position="615"/>
    </location>
</feature>
<feature type="region of interest" description="Disordered" evidence="2">
    <location>
        <begin position="675"/>
        <end position="748"/>
    </location>
</feature>
<proteinExistence type="predicted"/>
<feature type="compositionally biased region" description="Gly residues" evidence="2">
    <location>
        <begin position="396"/>
        <end position="405"/>
    </location>
</feature>
<feature type="region of interest" description="Disordered" evidence="2">
    <location>
        <begin position="200"/>
        <end position="223"/>
    </location>
</feature>
<dbReference type="SUPFAM" id="SSF46785">
    <property type="entry name" value="Winged helix' DNA-binding domain"/>
    <property type="match status" value="1"/>
</dbReference>
<comment type="caution">
    <text evidence="3">The sequence shown here is derived from an EMBL/GenBank/DDBJ whole genome shotgun (WGS) entry which is preliminary data.</text>
</comment>
<evidence type="ECO:0000313" key="3">
    <source>
        <dbReference type="EMBL" id="KAK2952452.1"/>
    </source>
</evidence>